<proteinExistence type="predicted"/>
<accession>A0ABD6CHF4</accession>
<keyword evidence="2" id="KW-1185">Reference proteome</keyword>
<evidence type="ECO:0000313" key="1">
    <source>
        <dbReference type="EMBL" id="MFD1589293.1"/>
    </source>
</evidence>
<comment type="caution">
    <text evidence="1">The sequence shown here is derived from an EMBL/GenBank/DDBJ whole genome shotgun (WGS) entry which is preliminary data.</text>
</comment>
<protein>
    <submittedName>
        <fullName evidence="1">Uncharacterized protein</fullName>
    </submittedName>
</protein>
<evidence type="ECO:0000313" key="2">
    <source>
        <dbReference type="Proteomes" id="UP001597119"/>
    </source>
</evidence>
<name>A0ABD6CHF4_9EURY</name>
<sequence length="139" mass="15156">MRLCAAARKLRVELGLDVPLVRQDVIKTLLDGLNIGDGGTAVRTWRLARHLLAIADEQEVGSGTPRLTVAAAAVYTADRLIDGKQWTRQAVVDAATPEVELSVNKVARYHPRLYDAYVDTHGSDDPNAVLQPDAMITLE</sequence>
<gene>
    <name evidence="1" type="ORF">ACFR9U_20135</name>
</gene>
<dbReference type="AlphaFoldDB" id="A0ABD6CHF4"/>
<reference evidence="1 2" key="1">
    <citation type="journal article" date="2019" name="Int. J. Syst. Evol. Microbiol.">
        <title>The Global Catalogue of Microorganisms (GCM) 10K type strain sequencing project: providing services to taxonomists for standard genome sequencing and annotation.</title>
        <authorList>
            <consortium name="The Broad Institute Genomics Platform"/>
            <consortium name="The Broad Institute Genome Sequencing Center for Infectious Disease"/>
            <person name="Wu L."/>
            <person name="Ma J."/>
        </authorList>
    </citation>
    <scope>NUCLEOTIDE SEQUENCE [LARGE SCALE GENOMIC DNA]</scope>
    <source>
        <strain evidence="1 2">CGMCC 1.12125</strain>
    </source>
</reference>
<dbReference type="RefSeq" id="WP_247381321.1">
    <property type="nucleotide sequence ID" value="NZ_JALLGV010000009.1"/>
</dbReference>
<dbReference type="EMBL" id="JBHUDJ010000015">
    <property type="protein sequence ID" value="MFD1589293.1"/>
    <property type="molecule type" value="Genomic_DNA"/>
</dbReference>
<organism evidence="1 2">
    <name type="scientific">Halorientalis brevis</name>
    <dbReference type="NCBI Taxonomy" id="1126241"/>
    <lineage>
        <taxon>Archaea</taxon>
        <taxon>Methanobacteriati</taxon>
        <taxon>Methanobacteriota</taxon>
        <taxon>Stenosarchaea group</taxon>
        <taxon>Halobacteria</taxon>
        <taxon>Halobacteriales</taxon>
        <taxon>Haloarculaceae</taxon>
        <taxon>Halorientalis</taxon>
    </lineage>
</organism>
<dbReference type="Proteomes" id="UP001597119">
    <property type="component" value="Unassembled WGS sequence"/>
</dbReference>